<dbReference type="GO" id="GO:0003677">
    <property type="term" value="F:DNA binding"/>
    <property type="evidence" value="ECO:0007669"/>
    <property type="project" value="InterPro"/>
</dbReference>
<dbReference type="SUPFAM" id="SSF53098">
    <property type="entry name" value="Ribonuclease H-like"/>
    <property type="match status" value="1"/>
</dbReference>
<name>A0AAV0MD97_9ROSI</name>
<dbReference type="Pfam" id="PF04937">
    <property type="entry name" value="DUF659"/>
    <property type="match status" value="1"/>
</dbReference>
<organism evidence="7 8">
    <name type="scientific">Linum tenue</name>
    <dbReference type="NCBI Taxonomy" id="586396"/>
    <lineage>
        <taxon>Eukaryota</taxon>
        <taxon>Viridiplantae</taxon>
        <taxon>Streptophyta</taxon>
        <taxon>Embryophyta</taxon>
        <taxon>Tracheophyta</taxon>
        <taxon>Spermatophyta</taxon>
        <taxon>Magnoliopsida</taxon>
        <taxon>eudicotyledons</taxon>
        <taxon>Gunneridae</taxon>
        <taxon>Pentapetalae</taxon>
        <taxon>rosids</taxon>
        <taxon>fabids</taxon>
        <taxon>Malpighiales</taxon>
        <taxon>Linaceae</taxon>
        <taxon>Linum</taxon>
    </lineage>
</organism>
<evidence type="ECO:0000256" key="4">
    <source>
        <dbReference type="PROSITE-ProRule" id="PRU00027"/>
    </source>
</evidence>
<keyword evidence="3" id="KW-0862">Zinc</keyword>
<dbReference type="GO" id="GO:0008270">
    <property type="term" value="F:zinc ion binding"/>
    <property type="evidence" value="ECO:0007669"/>
    <property type="project" value="UniProtKB-KW"/>
</dbReference>
<evidence type="ECO:0000256" key="2">
    <source>
        <dbReference type="ARBA" id="ARBA00022771"/>
    </source>
</evidence>
<feature type="region of interest" description="Disordered" evidence="5">
    <location>
        <begin position="1"/>
        <end position="30"/>
    </location>
</feature>
<evidence type="ECO:0000259" key="6">
    <source>
        <dbReference type="PROSITE" id="PS50808"/>
    </source>
</evidence>
<evidence type="ECO:0000313" key="7">
    <source>
        <dbReference type="EMBL" id="CAI0443974.1"/>
    </source>
</evidence>
<comment type="caution">
    <text evidence="7">The sequence shown here is derived from an EMBL/GenBank/DDBJ whole genome shotgun (WGS) entry which is preliminary data.</text>
</comment>
<dbReference type="PANTHER" id="PTHR32166:SF122">
    <property type="entry name" value="OS09G0499600 PROTEIN"/>
    <property type="match status" value="1"/>
</dbReference>
<evidence type="ECO:0000313" key="8">
    <source>
        <dbReference type="Proteomes" id="UP001154282"/>
    </source>
</evidence>
<dbReference type="InterPro" id="IPR007021">
    <property type="entry name" value="DUF659"/>
</dbReference>
<dbReference type="Proteomes" id="UP001154282">
    <property type="component" value="Unassembled WGS sequence"/>
</dbReference>
<accession>A0AAV0MD97</accession>
<dbReference type="PROSITE" id="PS50808">
    <property type="entry name" value="ZF_BED"/>
    <property type="match status" value="1"/>
</dbReference>
<proteinExistence type="predicted"/>
<dbReference type="EMBL" id="CAMGYJ010000007">
    <property type="protein sequence ID" value="CAI0443974.1"/>
    <property type="molecule type" value="Genomic_DNA"/>
</dbReference>
<evidence type="ECO:0000256" key="1">
    <source>
        <dbReference type="ARBA" id="ARBA00022723"/>
    </source>
</evidence>
<evidence type="ECO:0000256" key="3">
    <source>
        <dbReference type="ARBA" id="ARBA00022833"/>
    </source>
</evidence>
<keyword evidence="8" id="KW-1185">Reference proteome</keyword>
<feature type="domain" description="BED-type" evidence="6">
    <location>
        <begin position="23"/>
        <end position="79"/>
    </location>
</feature>
<dbReference type="PANTHER" id="PTHR32166">
    <property type="entry name" value="OSJNBA0013A04.12 PROTEIN"/>
    <property type="match status" value="1"/>
</dbReference>
<protein>
    <recommendedName>
        <fullName evidence="6">BED-type domain-containing protein</fullName>
    </recommendedName>
</protein>
<keyword evidence="1" id="KW-0479">Metal-binding</keyword>
<evidence type="ECO:0000256" key="5">
    <source>
        <dbReference type="SAM" id="MobiDB-lite"/>
    </source>
</evidence>
<reference evidence="7" key="1">
    <citation type="submission" date="2022-08" db="EMBL/GenBank/DDBJ databases">
        <authorList>
            <person name="Gutierrez-Valencia J."/>
        </authorList>
    </citation>
    <scope>NUCLEOTIDE SEQUENCE</scope>
</reference>
<sequence>MASSTASVPGSKAKAKHKNAAGTRGDPGWDHGIDLDGNGVRVKCNYCQNEYKGGIYRLKNHLAGNKVNVEACLSVPDAVRNQFRELWDAKEEAKAKKGKIYMIMDNIEGASNNDSASASDIRKHLASGSDTEKQTTMSALLKKELRKKACKIISKWFYENVLPFNSSRSYTYPQMWKDVARHGPGFKPPSYHELRETFMKEEIKVVEEKLEIFKDEWKTMGCTIMSDGWTDRKRRCLCNFLANSPRGIVFIESVDTSDFPKTASKVFEMLDDIVEKVGEENVVQVVTDNASAYKAAGKLLMEKRKHLFWTPYAAHCIDLMLEDFEKHIKVHKSTITKGKKITNFIYVRPMLIAMMKEFTANKELVRAAVTRFATSYLTLGSLSENKGQLMTMFSSEKWRKSSFASIQEGKRVHGIVLDGRFWRDVTTCLRAALPLVKVLRLVDSDEKPAMPFLYFELTEAKEKIKKNFNNVESR</sequence>
<dbReference type="InterPro" id="IPR003656">
    <property type="entry name" value="Znf_BED"/>
</dbReference>
<gene>
    <name evidence="7" type="ORF">LITE_LOCUS27902</name>
</gene>
<dbReference type="AlphaFoldDB" id="A0AAV0MD97"/>
<dbReference type="InterPro" id="IPR012337">
    <property type="entry name" value="RNaseH-like_sf"/>
</dbReference>
<keyword evidence="2 4" id="KW-0863">Zinc-finger</keyword>